<keyword evidence="2" id="KW-0255">Endonuclease</keyword>
<organism evidence="4">
    <name type="scientific">viral metagenome</name>
    <dbReference type="NCBI Taxonomy" id="1070528"/>
    <lineage>
        <taxon>unclassified sequences</taxon>
        <taxon>metagenomes</taxon>
        <taxon>organismal metagenomes</taxon>
    </lineage>
</organism>
<keyword evidence="1" id="KW-0540">Nuclease</keyword>
<dbReference type="InterPro" id="IPR011335">
    <property type="entry name" value="Restrct_endonuc-II-like"/>
</dbReference>
<dbReference type="AlphaFoldDB" id="A0A6C0JI47"/>
<evidence type="ECO:0000256" key="3">
    <source>
        <dbReference type="ARBA" id="ARBA00022801"/>
    </source>
</evidence>
<sequence length="252" mass="27797">MTFTLHDIHTNAPSALLYISALHPFLPCTLSTLHQHARILCPELAAFCDANRQSLVGSDKGSAGKLVEFFIFGKKPNSDATPDLQLADVKATHVKKIGDGYNAKERLTLTNVGSTDKYETLQHIVDAPTLQDCKAYAKVQKGVMAVLVRDKSRPSMEDILNEEVVALFFYDLAALPADIQESIAADYASIRECVAAEAVSQKGQKFLHIHPHGSKGSKTRAFGFTNRFVTWLICHGTGRALVKQNRSWVFRI</sequence>
<evidence type="ECO:0000256" key="2">
    <source>
        <dbReference type="ARBA" id="ARBA00022759"/>
    </source>
</evidence>
<reference evidence="4" key="1">
    <citation type="journal article" date="2020" name="Nature">
        <title>Giant virus diversity and host interactions through global metagenomics.</title>
        <authorList>
            <person name="Schulz F."/>
            <person name="Roux S."/>
            <person name="Paez-Espino D."/>
            <person name="Jungbluth S."/>
            <person name="Walsh D.A."/>
            <person name="Denef V.J."/>
            <person name="McMahon K.D."/>
            <person name="Konstantinidis K.T."/>
            <person name="Eloe-Fadrosh E.A."/>
            <person name="Kyrpides N.C."/>
            <person name="Woyke T."/>
        </authorList>
    </citation>
    <scope>NUCLEOTIDE SEQUENCE</scope>
    <source>
        <strain evidence="4">GVMAG-M-3300027708-51</strain>
    </source>
</reference>
<protein>
    <recommendedName>
        <fullName evidence="5">DNA mismatch repair MutH/Type II restriction enzyme Sau3AI domain-containing protein</fullName>
    </recommendedName>
</protein>
<dbReference type="Gene3D" id="3.40.600.10">
    <property type="entry name" value="DNA mismatch repair MutH/Restriction endonuclease, type II"/>
    <property type="match status" value="1"/>
</dbReference>
<evidence type="ECO:0000256" key="1">
    <source>
        <dbReference type="ARBA" id="ARBA00022722"/>
    </source>
</evidence>
<dbReference type="GO" id="GO:0016787">
    <property type="term" value="F:hydrolase activity"/>
    <property type="evidence" value="ECO:0007669"/>
    <property type="project" value="UniProtKB-KW"/>
</dbReference>
<dbReference type="InterPro" id="IPR037057">
    <property type="entry name" value="DNA_rep_MutH/T2_RE_sf"/>
</dbReference>
<dbReference type="EMBL" id="MN740403">
    <property type="protein sequence ID" value="QHU04681.1"/>
    <property type="molecule type" value="Genomic_DNA"/>
</dbReference>
<dbReference type="SUPFAM" id="SSF52980">
    <property type="entry name" value="Restriction endonuclease-like"/>
    <property type="match status" value="1"/>
</dbReference>
<proteinExistence type="predicted"/>
<evidence type="ECO:0008006" key="5">
    <source>
        <dbReference type="Google" id="ProtNLM"/>
    </source>
</evidence>
<dbReference type="GO" id="GO:0004519">
    <property type="term" value="F:endonuclease activity"/>
    <property type="evidence" value="ECO:0007669"/>
    <property type="project" value="UniProtKB-KW"/>
</dbReference>
<dbReference type="GO" id="GO:0003677">
    <property type="term" value="F:DNA binding"/>
    <property type="evidence" value="ECO:0007669"/>
    <property type="project" value="InterPro"/>
</dbReference>
<evidence type="ECO:0000313" key="4">
    <source>
        <dbReference type="EMBL" id="QHU04681.1"/>
    </source>
</evidence>
<accession>A0A6C0JI47</accession>
<name>A0A6C0JI47_9ZZZZ</name>
<keyword evidence="3" id="KW-0378">Hydrolase</keyword>